<dbReference type="InterPro" id="IPR028082">
    <property type="entry name" value="Peripla_BP_I"/>
</dbReference>
<dbReference type="Proteomes" id="UP001217476">
    <property type="component" value="Chromosome"/>
</dbReference>
<dbReference type="GO" id="GO:0033218">
    <property type="term" value="F:amide binding"/>
    <property type="evidence" value="ECO:0007669"/>
    <property type="project" value="InterPro"/>
</dbReference>
<dbReference type="InterPro" id="IPR039570">
    <property type="entry name" value="AmiC_PBP1"/>
</dbReference>
<organism evidence="1 2">
    <name type="scientific">Candidatus Devosia phytovorans</name>
    <dbReference type="NCBI Taxonomy" id="3121372"/>
    <lineage>
        <taxon>Bacteria</taxon>
        <taxon>Pseudomonadati</taxon>
        <taxon>Pseudomonadota</taxon>
        <taxon>Alphaproteobacteria</taxon>
        <taxon>Hyphomicrobiales</taxon>
        <taxon>Devosiaceae</taxon>
        <taxon>Devosia</taxon>
    </lineage>
</organism>
<dbReference type="CDD" id="cd06357">
    <property type="entry name" value="PBP1_AmiC"/>
    <property type="match status" value="1"/>
</dbReference>
<dbReference type="AlphaFoldDB" id="A0AAJ6AYD8"/>
<dbReference type="Pfam" id="PF13433">
    <property type="entry name" value="Peripla_BP_5"/>
    <property type="match status" value="1"/>
</dbReference>
<protein>
    <submittedName>
        <fullName evidence="1">Transporter substrate-binding domain-containing protein</fullName>
    </submittedName>
</protein>
<evidence type="ECO:0000313" key="1">
    <source>
        <dbReference type="EMBL" id="WEK03470.1"/>
    </source>
</evidence>
<evidence type="ECO:0000313" key="2">
    <source>
        <dbReference type="Proteomes" id="UP001217476"/>
    </source>
</evidence>
<dbReference type="PANTHER" id="PTHR47628">
    <property type="match status" value="1"/>
</dbReference>
<dbReference type="SUPFAM" id="SSF53822">
    <property type="entry name" value="Periplasmic binding protein-like I"/>
    <property type="match status" value="1"/>
</dbReference>
<dbReference type="PANTHER" id="PTHR47628:SF1">
    <property type="entry name" value="ALIPHATIC AMIDASE EXPRESSION-REGULATING PROTEIN"/>
    <property type="match status" value="1"/>
</dbReference>
<name>A0AAJ6AYD8_9HYPH</name>
<dbReference type="EMBL" id="CP119312">
    <property type="protein sequence ID" value="WEK03470.1"/>
    <property type="molecule type" value="Genomic_DNA"/>
</dbReference>
<reference evidence="1" key="1">
    <citation type="submission" date="2023-03" db="EMBL/GenBank/DDBJ databases">
        <title>Andean soil-derived lignocellulolytic bacterial consortium as a source of novel taxa and putative plastic-active enzymes.</title>
        <authorList>
            <person name="Diaz-Garcia L."/>
            <person name="Chuvochina M."/>
            <person name="Feuerriegel G."/>
            <person name="Bunk B."/>
            <person name="Sproer C."/>
            <person name="Streit W.R."/>
            <person name="Rodriguez L.M."/>
            <person name="Overmann J."/>
            <person name="Jimenez D.J."/>
        </authorList>
    </citation>
    <scope>NUCLEOTIDE SEQUENCE</scope>
    <source>
        <strain evidence="1">MAG 4196</strain>
    </source>
</reference>
<dbReference type="Gene3D" id="3.40.50.2300">
    <property type="match status" value="2"/>
</dbReference>
<sequence length="385" mass="41247">MALGNAIAVGVLFSASGPYAAIGREGLLGTLTAIEEINATQHYGLSLTAEVRDPRGATENYAPMSSELVAHSGTRHILGCTTSWSRKEVIPVLEKTRTTLWYACPYEGFEANEQVVYLGACPNQHVLPLLAHILPRFGADGFLVGSNYIWGWETNRIARDAMETAGGTVAGERYISLGDRDIGHIIDEIRRKRPAFILNTLIGPSSHAFLAAYHALGLEDAAFSQANRPVLSCNLAESELAQLGPLASGQYAIAPYFQSLPSAENRRFLDTVRRFAPDVTHVSAFFAQAYTAVHLLAAAIATSGTDEGQQVLAAATGRISRAPIGEIEIDATNNHSVLTPRIARATPEGFEIVAGAASVIRPDPYLARSSTASGRRLASHLKVVK</sequence>
<proteinExistence type="predicted"/>
<accession>A0AAJ6AYD8</accession>
<gene>
    <name evidence="1" type="ORF">P0Y65_14870</name>
</gene>